<proteinExistence type="inferred from homology"/>
<evidence type="ECO:0000256" key="3">
    <source>
        <dbReference type="PIRSR" id="PIRSR603782-1"/>
    </source>
</evidence>
<keyword evidence="3" id="KW-0479">Metal-binding</keyword>
<dbReference type="SUPFAM" id="SSF52833">
    <property type="entry name" value="Thioredoxin-like"/>
    <property type="match status" value="1"/>
</dbReference>
<dbReference type="AlphaFoldDB" id="A0A0R3NKQ5"/>
<feature type="signal peptide" evidence="5">
    <location>
        <begin position="1"/>
        <end position="22"/>
    </location>
</feature>
<evidence type="ECO:0000256" key="4">
    <source>
        <dbReference type="PIRSR" id="PIRSR603782-2"/>
    </source>
</evidence>
<dbReference type="Gene3D" id="3.40.30.10">
    <property type="entry name" value="Glutaredoxin"/>
    <property type="match status" value="1"/>
</dbReference>
<dbReference type="InterPro" id="IPR013766">
    <property type="entry name" value="Thioredoxin_domain"/>
</dbReference>
<accession>A0A0R3NKQ5</accession>
<dbReference type="OrthoDB" id="5296507at2"/>
<dbReference type="EMBL" id="LLYA01000001">
    <property type="protein sequence ID" value="KRR30534.1"/>
    <property type="molecule type" value="Genomic_DNA"/>
</dbReference>
<dbReference type="PANTHER" id="PTHR12151:SF25">
    <property type="entry name" value="LINALOOL DEHYDRATASE_ISOMERASE DOMAIN-CONTAINING PROTEIN"/>
    <property type="match status" value="1"/>
</dbReference>
<evidence type="ECO:0000256" key="5">
    <source>
        <dbReference type="SAM" id="SignalP"/>
    </source>
</evidence>
<evidence type="ECO:0000313" key="8">
    <source>
        <dbReference type="Proteomes" id="UP000052023"/>
    </source>
</evidence>
<evidence type="ECO:0000259" key="6">
    <source>
        <dbReference type="PROSITE" id="PS51352"/>
    </source>
</evidence>
<dbReference type="PANTHER" id="PTHR12151">
    <property type="entry name" value="ELECTRON TRANSPORT PROTIN SCO1/SENC FAMILY MEMBER"/>
    <property type="match status" value="1"/>
</dbReference>
<comment type="caution">
    <text evidence="7">The sequence shown here is derived from an EMBL/GenBank/DDBJ whole genome shotgun (WGS) entry which is preliminary data.</text>
</comment>
<gene>
    <name evidence="7" type="ORF">CQ13_01410</name>
</gene>
<reference evidence="7 8" key="1">
    <citation type="submission" date="2014-03" db="EMBL/GenBank/DDBJ databases">
        <title>Bradyrhizobium valentinum sp. nov., isolated from effective nodules of Lupinus mariae-josephae, a lupine endemic of basic-lime soils in Eastern Spain.</title>
        <authorList>
            <person name="Duran D."/>
            <person name="Rey L."/>
            <person name="Navarro A."/>
            <person name="Busquets A."/>
            <person name="Imperial J."/>
            <person name="Ruiz-Argueso T."/>
        </authorList>
    </citation>
    <scope>NUCLEOTIDE SEQUENCE [LARGE SCALE GENOMIC DNA]</scope>
    <source>
        <strain evidence="7 8">Ro19</strain>
    </source>
</reference>
<feature type="binding site" evidence="3">
    <location>
        <position position="78"/>
    </location>
    <ligand>
        <name>Cu cation</name>
        <dbReference type="ChEBI" id="CHEBI:23378"/>
    </ligand>
</feature>
<dbReference type="InterPro" id="IPR003782">
    <property type="entry name" value="SCO1/SenC"/>
</dbReference>
<dbReference type="RefSeq" id="WP_057841414.1">
    <property type="nucleotide sequence ID" value="NZ_LLYA01000001.1"/>
</dbReference>
<evidence type="ECO:0000313" key="7">
    <source>
        <dbReference type="EMBL" id="KRR30534.1"/>
    </source>
</evidence>
<evidence type="ECO:0000256" key="1">
    <source>
        <dbReference type="ARBA" id="ARBA00010996"/>
    </source>
</evidence>
<name>A0A0R3NKQ5_9BRAD</name>
<keyword evidence="8" id="KW-1185">Reference proteome</keyword>
<dbReference type="InterPro" id="IPR036249">
    <property type="entry name" value="Thioredoxin-like_sf"/>
</dbReference>
<keyword evidence="5" id="KW-0732">Signal</keyword>
<feature type="binding site" evidence="3">
    <location>
        <position position="82"/>
    </location>
    <ligand>
        <name>Cu cation</name>
        <dbReference type="ChEBI" id="CHEBI:23378"/>
    </ligand>
</feature>
<feature type="disulfide bond" description="Redox-active" evidence="4">
    <location>
        <begin position="78"/>
        <end position="82"/>
    </location>
</feature>
<feature type="chain" id="PRO_5006445551" evidence="5">
    <location>
        <begin position="23"/>
        <end position="230"/>
    </location>
</feature>
<dbReference type="CDD" id="cd02968">
    <property type="entry name" value="SCO"/>
    <property type="match status" value="1"/>
</dbReference>
<organism evidence="7 8">
    <name type="scientific">Bradyrhizobium retamae</name>
    <dbReference type="NCBI Taxonomy" id="1300035"/>
    <lineage>
        <taxon>Bacteria</taxon>
        <taxon>Pseudomonadati</taxon>
        <taxon>Pseudomonadota</taxon>
        <taxon>Alphaproteobacteria</taxon>
        <taxon>Hyphomicrobiales</taxon>
        <taxon>Nitrobacteraceae</taxon>
        <taxon>Bradyrhizobium</taxon>
    </lineage>
</organism>
<dbReference type="GO" id="GO:0046872">
    <property type="term" value="F:metal ion binding"/>
    <property type="evidence" value="ECO:0007669"/>
    <property type="project" value="UniProtKB-KW"/>
</dbReference>
<evidence type="ECO:0000256" key="2">
    <source>
        <dbReference type="ARBA" id="ARBA00023008"/>
    </source>
</evidence>
<comment type="similarity">
    <text evidence="1">Belongs to the SCO1/2 family.</text>
</comment>
<protein>
    <submittedName>
        <fullName evidence="7">Cytochrome C oxidase</fullName>
    </submittedName>
</protein>
<dbReference type="Proteomes" id="UP000052023">
    <property type="component" value="Unassembled WGS sequence"/>
</dbReference>
<dbReference type="PROSITE" id="PS51352">
    <property type="entry name" value="THIOREDOXIN_2"/>
    <property type="match status" value="1"/>
</dbReference>
<keyword evidence="4" id="KW-1015">Disulfide bond</keyword>
<feature type="binding site" evidence="3">
    <location>
        <position position="171"/>
    </location>
    <ligand>
        <name>Cu cation</name>
        <dbReference type="ChEBI" id="CHEBI:23378"/>
    </ligand>
</feature>
<feature type="domain" description="Thioredoxin" evidence="6">
    <location>
        <begin position="40"/>
        <end position="207"/>
    </location>
</feature>
<dbReference type="Pfam" id="PF02630">
    <property type="entry name" value="SCO1-SenC"/>
    <property type="match status" value="1"/>
</dbReference>
<keyword evidence="2 3" id="KW-0186">Copper</keyword>
<sequence>MQIPLVLTLAVALAAVAPAVSAHSLKDLERMLGDREKYFQAVDKAAPDFTLRDAEGRKISLADFHGKVVVLHFIYASCPDICPLHADRIAEIQGLINQSPMKTQVQFISITTDPSKDTSDVLRHYGQAHRFDSANWLFLTTRSDQPEDATRDLAERFGHRFDKTPDGYQIHSLVTHVIDNQGRWRANFHGLKFEPTNLVVFVNALAIDAEKPHGHVAPSLWEKVKRLFGS</sequence>